<feature type="transmembrane region" description="Helical" evidence="1">
    <location>
        <begin position="123"/>
        <end position="143"/>
    </location>
</feature>
<keyword evidence="1" id="KW-0472">Membrane</keyword>
<keyword evidence="1" id="KW-1133">Transmembrane helix</keyword>
<keyword evidence="3" id="KW-1185">Reference proteome</keyword>
<feature type="transmembrane region" description="Helical" evidence="1">
    <location>
        <begin position="59"/>
        <end position="79"/>
    </location>
</feature>
<protein>
    <submittedName>
        <fullName evidence="2">Uncharacterized protein</fullName>
    </submittedName>
</protein>
<reference evidence="2 3" key="1">
    <citation type="submission" date="2019-06" db="EMBL/GenBank/DDBJ databases">
        <title>Sequencing the genomes of 1000 actinobacteria strains.</title>
        <authorList>
            <person name="Klenk H.-P."/>
        </authorList>
    </citation>
    <scope>NUCLEOTIDE SEQUENCE [LARGE SCALE GENOMIC DNA]</scope>
    <source>
        <strain evidence="2 3">DSM 41929</strain>
    </source>
</reference>
<evidence type="ECO:0000256" key="1">
    <source>
        <dbReference type="SAM" id="Phobius"/>
    </source>
</evidence>
<name>A0A542UH45_9ACTN</name>
<dbReference type="Proteomes" id="UP000318103">
    <property type="component" value="Unassembled WGS sequence"/>
</dbReference>
<gene>
    <name evidence="2" type="ORF">FB563_3441</name>
</gene>
<dbReference type="RefSeq" id="WP_055704492.1">
    <property type="nucleotide sequence ID" value="NZ_JBPJFI010000001.1"/>
</dbReference>
<proteinExistence type="predicted"/>
<dbReference type="AlphaFoldDB" id="A0A542UH45"/>
<evidence type="ECO:0000313" key="3">
    <source>
        <dbReference type="Proteomes" id="UP000318103"/>
    </source>
</evidence>
<comment type="caution">
    <text evidence="2">The sequence shown here is derived from an EMBL/GenBank/DDBJ whole genome shotgun (WGS) entry which is preliminary data.</text>
</comment>
<keyword evidence="1" id="KW-0812">Transmembrane</keyword>
<dbReference type="EMBL" id="VFNX01000001">
    <property type="protein sequence ID" value="TQK98415.1"/>
    <property type="molecule type" value="Genomic_DNA"/>
</dbReference>
<evidence type="ECO:0000313" key="2">
    <source>
        <dbReference type="EMBL" id="TQK98415.1"/>
    </source>
</evidence>
<dbReference type="OrthoDB" id="3297538at2"/>
<sequence>MESDKSTPENIAAARAALDGVSEVRSRIADRVASPWWYHAGLGLSVATVFASIDVGGSLVPSGVVAGGVLMPLALSWTVARSRGISVSQAVSTPSARGLNGAFLVLLILLGGLGLTLKMAAGLPGAMTAAGLAAAALTIWTTVRNDVALRRDLRSGA</sequence>
<feature type="transmembrane region" description="Helical" evidence="1">
    <location>
        <begin position="99"/>
        <end position="117"/>
    </location>
</feature>
<accession>A0A542UH45</accession>
<organism evidence="2 3">
    <name type="scientific">Streptomyces puniciscabiei</name>
    <dbReference type="NCBI Taxonomy" id="164348"/>
    <lineage>
        <taxon>Bacteria</taxon>
        <taxon>Bacillati</taxon>
        <taxon>Actinomycetota</taxon>
        <taxon>Actinomycetes</taxon>
        <taxon>Kitasatosporales</taxon>
        <taxon>Streptomycetaceae</taxon>
        <taxon>Streptomyces</taxon>
    </lineage>
</organism>